<reference evidence="2 3" key="1">
    <citation type="submission" date="2020-08" db="EMBL/GenBank/DDBJ databases">
        <title>Genomic Encyclopedia of Archaeal and Bacterial Type Strains, Phase II (KMG-II): from individual species to whole genera.</title>
        <authorList>
            <person name="Goeker M."/>
        </authorList>
    </citation>
    <scope>NUCLEOTIDE SEQUENCE [LARGE SCALE GENOMIC DNA]</scope>
    <source>
        <strain evidence="2 3">DSM 23288</strain>
    </source>
</reference>
<dbReference type="InterPro" id="IPR009057">
    <property type="entry name" value="Homeodomain-like_sf"/>
</dbReference>
<dbReference type="InterPro" id="IPR007367">
    <property type="entry name" value="DUF433"/>
</dbReference>
<dbReference type="InterPro" id="IPR000551">
    <property type="entry name" value="MerR-type_HTH_dom"/>
</dbReference>
<dbReference type="RefSeq" id="WP_183339849.1">
    <property type="nucleotide sequence ID" value="NZ_JACHNU010000001.1"/>
</dbReference>
<keyword evidence="3" id="KW-1185">Reference proteome</keyword>
<name>A0A840IBU5_9ACTN</name>
<dbReference type="InterPro" id="IPR036388">
    <property type="entry name" value="WH-like_DNA-bd_sf"/>
</dbReference>
<dbReference type="AlphaFoldDB" id="A0A840IBU5"/>
<organism evidence="2 3">
    <name type="scientific">Conexibacter arvalis</name>
    <dbReference type="NCBI Taxonomy" id="912552"/>
    <lineage>
        <taxon>Bacteria</taxon>
        <taxon>Bacillati</taxon>
        <taxon>Actinomycetota</taxon>
        <taxon>Thermoleophilia</taxon>
        <taxon>Solirubrobacterales</taxon>
        <taxon>Conexibacteraceae</taxon>
        <taxon>Conexibacter</taxon>
    </lineage>
</organism>
<dbReference type="Pfam" id="PF13411">
    <property type="entry name" value="MerR_1"/>
    <property type="match status" value="1"/>
</dbReference>
<accession>A0A840IBU5</accession>
<dbReference type="SUPFAM" id="SSF46955">
    <property type="entry name" value="Putative DNA-binding domain"/>
    <property type="match status" value="1"/>
</dbReference>
<dbReference type="GO" id="GO:0006355">
    <property type="term" value="P:regulation of DNA-templated transcription"/>
    <property type="evidence" value="ECO:0007669"/>
    <property type="project" value="InterPro"/>
</dbReference>
<protein>
    <submittedName>
        <fullName evidence="2">Uncharacterized protein (DUF433 family)</fullName>
    </submittedName>
</protein>
<evidence type="ECO:0000259" key="1">
    <source>
        <dbReference type="Pfam" id="PF13411"/>
    </source>
</evidence>
<comment type="caution">
    <text evidence="2">The sequence shown here is derived from an EMBL/GenBank/DDBJ whole genome shotgun (WGS) entry which is preliminary data.</text>
</comment>
<dbReference type="InterPro" id="IPR009061">
    <property type="entry name" value="DNA-bd_dom_put_sf"/>
</dbReference>
<dbReference type="Gene3D" id="1.10.1660.10">
    <property type="match status" value="1"/>
</dbReference>
<sequence length="212" mass="23083">MAAAPSAIGYYTAGDVARLAGVTPQRIGRWAREELILPSVSQRPNIYSYADAGEAILVHYLVEQGKTPAEIKQVVHELRRYCGPWPLANAPLEHDGSLVTIRDPDRGIHVSVDKPRHDLIPKTLPALRKIRDALSRGGWVALESPRDHIEVDPQRHSGVPVIRGRRIPTSLVASLASTDGGREALRDEYGLTDGEIDDAVGYEHDIAAAIAA</sequence>
<feature type="domain" description="HTH merR-type" evidence="1">
    <location>
        <begin position="11"/>
        <end position="76"/>
    </location>
</feature>
<proteinExistence type="predicted"/>
<dbReference type="Gene3D" id="1.10.10.10">
    <property type="entry name" value="Winged helix-like DNA-binding domain superfamily/Winged helix DNA-binding domain"/>
    <property type="match status" value="1"/>
</dbReference>
<evidence type="ECO:0000313" key="2">
    <source>
        <dbReference type="EMBL" id="MBB4661574.1"/>
    </source>
</evidence>
<dbReference type="EMBL" id="JACHNU010000001">
    <property type="protein sequence ID" value="MBB4661574.1"/>
    <property type="molecule type" value="Genomic_DNA"/>
</dbReference>
<evidence type="ECO:0000313" key="3">
    <source>
        <dbReference type="Proteomes" id="UP000585272"/>
    </source>
</evidence>
<dbReference type="Pfam" id="PF04255">
    <property type="entry name" value="DUF433"/>
    <property type="match status" value="1"/>
</dbReference>
<dbReference type="GO" id="GO:0003677">
    <property type="term" value="F:DNA binding"/>
    <property type="evidence" value="ECO:0007669"/>
    <property type="project" value="InterPro"/>
</dbReference>
<dbReference type="Proteomes" id="UP000585272">
    <property type="component" value="Unassembled WGS sequence"/>
</dbReference>
<gene>
    <name evidence="2" type="ORF">BDZ31_001147</name>
</gene>
<dbReference type="SUPFAM" id="SSF46689">
    <property type="entry name" value="Homeodomain-like"/>
    <property type="match status" value="1"/>
</dbReference>